<dbReference type="FunFam" id="3.40.50.150:FF:000197">
    <property type="entry name" value="spermine synthase isoform X2"/>
    <property type="match status" value="1"/>
</dbReference>
<evidence type="ECO:0000259" key="4">
    <source>
        <dbReference type="PROSITE" id="PS51006"/>
    </source>
</evidence>
<evidence type="ECO:0000256" key="2">
    <source>
        <dbReference type="ARBA" id="ARBA00022679"/>
    </source>
</evidence>
<protein>
    <recommendedName>
        <fullName evidence="4">PABS domain-containing protein</fullName>
    </recommendedName>
</protein>
<feature type="non-terminal residue" evidence="5">
    <location>
        <position position="1"/>
    </location>
</feature>
<dbReference type="InterPro" id="IPR037163">
    <property type="entry name" value="Spermidine_synt_N_sf"/>
</dbReference>
<dbReference type="GO" id="GO:0006597">
    <property type="term" value="P:spermine biosynthetic process"/>
    <property type="evidence" value="ECO:0007669"/>
    <property type="project" value="InterPro"/>
</dbReference>
<accession>A0A1B6D2X1</accession>
<name>A0A1B6D2X1_9HEMI</name>
<dbReference type="InterPro" id="IPR029063">
    <property type="entry name" value="SAM-dependent_MTases_sf"/>
</dbReference>
<feature type="active site" description="Proton acceptor" evidence="3">
    <location>
        <position position="302"/>
    </location>
</feature>
<dbReference type="PANTHER" id="PTHR46315:SF1">
    <property type="entry name" value="SPERMINE SYNTHASE"/>
    <property type="match status" value="1"/>
</dbReference>
<evidence type="ECO:0000256" key="1">
    <source>
        <dbReference type="ARBA" id="ARBA00007867"/>
    </source>
</evidence>
<comment type="similarity">
    <text evidence="1">Belongs to the spermidine/spermine synthase family.</text>
</comment>
<dbReference type="InterPro" id="IPR015576">
    <property type="entry name" value="Spermine_synthase_animal"/>
</dbReference>
<keyword evidence="2 3" id="KW-0808">Transferase</keyword>
<feature type="domain" description="PABS" evidence="4">
    <location>
        <begin position="143"/>
        <end position="387"/>
    </location>
</feature>
<evidence type="ECO:0000256" key="3">
    <source>
        <dbReference type="PROSITE-ProRule" id="PRU00354"/>
    </source>
</evidence>
<dbReference type="Gene3D" id="2.30.140.10">
    <property type="entry name" value="Spermidine synthase, tetramerisation domain"/>
    <property type="match status" value="1"/>
</dbReference>
<dbReference type="InterPro" id="IPR030374">
    <property type="entry name" value="PABS"/>
</dbReference>
<dbReference type="CDD" id="cd02440">
    <property type="entry name" value="AdoMet_MTases"/>
    <property type="match status" value="1"/>
</dbReference>
<dbReference type="Pfam" id="PF17284">
    <property type="entry name" value="Spermine_synt_N"/>
    <property type="match status" value="1"/>
</dbReference>
<sequence length="391" mass="44577">LLSPTYLNTSVDYCTVQLFNNKMAVHTNLLDFSIEPTKIDVGERENLIEIIHKVLSSFLPNLKLSHTTSFNGGGFVTLLTGTRDSFVTIRGFPKGLISINIEYFKEDSDDQLLKFESLKNLETALSKKIGSIRSHKLPAIRRDGKFDRFYVSSDERILEYDIDAVLLEEMSPYQKIQIVHSKSLGNMLVLDGLQNLSEKDLIYTETLMQRGKENYENKEIIILGGGDGALLYELLKEQPKFVHMFELDDMVLKACREHMRVCCGDCLDNLEGEKYKIIVDDCVKSLDTFIKEGKKVDYVFGDLTDIPVSNSPHGEVWDFIRLILNKSMQVLKPTGKFMTHGNGAASPGPLRMFEEQLNNLIIPVEFKTETAFVPSFLEEWVFYQIKPSFKN</sequence>
<proteinExistence type="inferred from homology"/>
<organism evidence="5">
    <name type="scientific">Clastoptera arizonana</name>
    <name type="common">Arizona spittle bug</name>
    <dbReference type="NCBI Taxonomy" id="38151"/>
    <lineage>
        <taxon>Eukaryota</taxon>
        <taxon>Metazoa</taxon>
        <taxon>Ecdysozoa</taxon>
        <taxon>Arthropoda</taxon>
        <taxon>Hexapoda</taxon>
        <taxon>Insecta</taxon>
        <taxon>Pterygota</taxon>
        <taxon>Neoptera</taxon>
        <taxon>Paraneoptera</taxon>
        <taxon>Hemiptera</taxon>
        <taxon>Auchenorrhyncha</taxon>
        <taxon>Cercopoidea</taxon>
        <taxon>Clastopteridae</taxon>
        <taxon>Clastoptera</taxon>
    </lineage>
</organism>
<keyword evidence="3" id="KW-0620">Polyamine biosynthesis</keyword>
<dbReference type="GO" id="GO:0016768">
    <property type="term" value="F:spermine synthase activity"/>
    <property type="evidence" value="ECO:0007669"/>
    <property type="project" value="InterPro"/>
</dbReference>
<dbReference type="PROSITE" id="PS51006">
    <property type="entry name" value="PABS_2"/>
    <property type="match status" value="1"/>
</dbReference>
<reference evidence="5" key="1">
    <citation type="submission" date="2015-12" db="EMBL/GenBank/DDBJ databases">
        <title>De novo transcriptome assembly of four potential Pierce s Disease insect vectors from Arizona vineyards.</title>
        <authorList>
            <person name="Tassone E.E."/>
        </authorList>
    </citation>
    <scope>NUCLEOTIDE SEQUENCE</scope>
</reference>
<gene>
    <name evidence="5" type="ORF">g.4571</name>
</gene>
<dbReference type="SUPFAM" id="SSF53335">
    <property type="entry name" value="S-adenosyl-L-methionine-dependent methyltransferases"/>
    <property type="match status" value="1"/>
</dbReference>
<evidence type="ECO:0000313" key="5">
    <source>
        <dbReference type="EMBL" id="JAS20042.1"/>
    </source>
</evidence>
<dbReference type="AlphaFoldDB" id="A0A1B6D2X1"/>
<dbReference type="EMBL" id="GEDC01017256">
    <property type="protein sequence ID" value="JAS20042.1"/>
    <property type="molecule type" value="Transcribed_RNA"/>
</dbReference>
<dbReference type="Pfam" id="PF01564">
    <property type="entry name" value="Spermine_synth"/>
    <property type="match status" value="1"/>
</dbReference>
<dbReference type="PANTHER" id="PTHR46315">
    <property type="entry name" value="SPERMINE SYNTHASE"/>
    <property type="match status" value="1"/>
</dbReference>
<dbReference type="InterPro" id="IPR035246">
    <property type="entry name" value="Spermidine_synt_N"/>
</dbReference>
<dbReference type="Gene3D" id="3.40.50.150">
    <property type="entry name" value="Vaccinia Virus protein VP39"/>
    <property type="match status" value="1"/>
</dbReference>